<evidence type="ECO:0000313" key="4">
    <source>
        <dbReference type="Proteomes" id="UP001211907"/>
    </source>
</evidence>
<evidence type="ECO:0000259" key="2">
    <source>
        <dbReference type="Pfam" id="PF24436"/>
    </source>
</evidence>
<comment type="caution">
    <text evidence="3">The sequence shown here is derived from an EMBL/GenBank/DDBJ whole genome shotgun (WGS) entry which is preliminary data.</text>
</comment>
<keyword evidence="4" id="KW-1185">Reference proteome</keyword>
<protein>
    <recommendedName>
        <fullName evidence="2">Integrator complex subunit 7 N-terminal domain-containing protein</fullName>
    </recommendedName>
</protein>
<comment type="similarity">
    <text evidence="1">Belongs to the Integrator subunit 7 family.</text>
</comment>
<dbReference type="PANTHER" id="PTHR13322:SF2">
    <property type="entry name" value="INTEGRATOR COMPLEX SUBUNIT 7"/>
    <property type="match status" value="1"/>
</dbReference>
<dbReference type="GO" id="GO:0034472">
    <property type="term" value="P:snRNA 3'-end processing"/>
    <property type="evidence" value="ECO:0007669"/>
    <property type="project" value="TreeGrafter"/>
</dbReference>
<evidence type="ECO:0000313" key="3">
    <source>
        <dbReference type="EMBL" id="KAJ3088264.1"/>
    </source>
</evidence>
<accession>A0AAD5X7X9</accession>
<dbReference type="SUPFAM" id="SSF48371">
    <property type="entry name" value="ARM repeat"/>
    <property type="match status" value="1"/>
</dbReference>
<dbReference type="InterPro" id="IPR016024">
    <property type="entry name" value="ARM-type_fold"/>
</dbReference>
<dbReference type="EMBL" id="JADGJH010003887">
    <property type="protein sequence ID" value="KAJ3088264.1"/>
    <property type="molecule type" value="Genomic_DNA"/>
</dbReference>
<dbReference type="Pfam" id="PF24436">
    <property type="entry name" value="INTS7_N"/>
    <property type="match status" value="1"/>
</dbReference>
<reference evidence="3" key="1">
    <citation type="submission" date="2020-05" db="EMBL/GenBank/DDBJ databases">
        <title>Phylogenomic resolution of chytrid fungi.</title>
        <authorList>
            <person name="Stajich J.E."/>
            <person name="Amses K."/>
            <person name="Simmons R."/>
            <person name="Seto K."/>
            <person name="Myers J."/>
            <person name="Bonds A."/>
            <person name="Quandt C.A."/>
            <person name="Barry K."/>
            <person name="Liu P."/>
            <person name="Grigoriev I."/>
            <person name="Longcore J.E."/>
            <person name="James T.Y."/>
        </authorList>
    </citation>
    <scope>NUCLEOTIDE SEQUENCE</scope>
    <source>
        <strain evidence="3">JEL0513</strain>
    </source>
</reference>
<proteinExistence type="inferred from homology"/>
<gene>
    <name evidence="3" type="ORF">HK100_008091</name>
</gene>
<dbReference type="GO" id="GO:0032039">
    <property type="term" value="C:integrator complex"/>
    <property type="evidence" value="ECO:0007669"/>
    <property type="project" value="InterPro"/>
</dbReference>
<dbReference type="AlphaFoldDB" id="A0AAD5X7X9"/>
<feature type="domain" description="Integrator complex subunit 7 N-terminal" evidence="2">
    <location>
        <begin position="7"/>
        <end position="198"/>
    </location>
</feature>
<dbReference type="Proteomes" id="UP001211907">
    <property type="component" value="Unassembled WGS sequence"/>
</dbReference>
<dbReference type="PANTHER" id="PTHR13322">
    <property type="entry name" value="C1ORF73 PROTEIN"/>
    <property type="match status" value="1"/>
</dbReference>
<dbReference type="InterPro" id="IPR056516">
    <property type="entry name" value="INTS7_N"/>
</dbReference>
<dbReference type="InterPro" id="IPR033060">
    <property type="entry name" value="INTS7"/>
</dbReference>
<sequence>MEVDPVTRLTRGLQATQYSERQRAILETATLLKNADRETLNNGVFLLADAWRDSSDSFTKTIILKALTILVTTAAAAESINAAIVVAKVKVVMLSNDYAARALTLRLYGLLAHLVDDNIEMHHVIIESLESKNPLEYNAAIFATDKSAKTSMFLREIVAKISYIVDQQGPDTCTKLIRILSHMHRDSKAAREIQTLSSILSTTLNELIAVSCLENLASLARVAAHHFKEIDLQRISLILNPTVQIDRMEKSQLPKLSKAVELLAILCKTRRFAQYVFSTGGNNNIGESVGSVSADVLVTLILKCEDQDAVASCCALYCLMMEFRKDDNLRRDALERICYFLRSCNDKDREKCIAAAVVVSKILPHIYTQLVISTTHNLSQLVFNEPLAFKAFKVRRNVFQKKHAKKFFCR</sequence>
<evidence type="ECO:0000256" key="1">
    <source>
        <dbReference type="ARBA" id="ARBA00008565"/>
    </source>
</evidence>
<organism evidence="3 4">
    <name type="scientific">Physocladia obscura</name>
    <dbReference type="NCBI Taxonomy" id="109957"/>
    <lineage>
        <taxon>Eukaryota</taxon>
        <taxon>Fungi</taxon>
        <taxon>Fungi incertae sedis</taxon>
        <taxon>Chytridiomycota</taxon>
        <taxon>Chytridiomycota incertae sedis</taxon>
        <taxon>Chytridiomycetes</taxon>
        <taxon>Chytridiales</taxon>
        <taxon>Chytriomycetaceae</taxon>
        <taxon>Physocladia</taxon>
    </lineage>
</organism>
<name>A0AAD5X7X9_9FUNG</name>